<evidence type="ECO:0000313" key="5">
    <source>
        <dbReference type="Proteomes" id="UP000285146"/>
    </source>
</evidence>
<keyword evidence="5" id="KW-1185">Reference proteome</keyword>
<dbReference type="Gene3D" id="1.10.167.10">
    <property type="entry name" value="Regulator of G-protein Signalling 4, domain 2"/>
    <property type="match status" value="1"/>
</dbReference>
<dbReference type="EMBL" id="LKEB01000059">
    <property type="protein sequence ID" value="ROV99198.1"/>
    <property type="molecule type" value="Genomic_DNA"/>
</dbReference>
<feature type="transmembrane region" description="Helical" evidence="2">
    <location>
        <begin position="315"/>
        <end position="334"/>
    </location>
</feature>
<dbReference type="PANTHER" id="PTHR39466:SF1">
    <property type="entry name" value="RGS DOMAIN-CONTAINING PROTEIN"/>
    <property type="match status" value="1"/>
</dbReference>
<sequence length="466" mass="52452">MPECPDWLRLWYRKPQWRDIRDYTRQLNDKDIRPTHSGTPALGPGPSGSIPSRLALDRVLENKTCSPMSLHDFYMYLLHVEHSAENLEFYLWYKYYELNSVKSTREKIRVSDESIPRPAGHVYARPETSNTPGVPNLSAAVTAKPSMSSISDSILKAEPPCARVANSGSRWTDNFFRRSPTCSTERTLIDNTAPCAAAGTCPLSPTNDPEKGPVVPLPLVSRLSRAPQAAQAEEGRAELDAAIARFLSPGAEKELNISHSLRQRTLQNLHESSDPRHLKPVADHIYEVMKNCSHRNFVALGVSTGTYETICVGNLIGIGCILGGFLLVLLRALYPHIGTHSRWDVFLSFPLWTLGVTLMLVGTQGMCFLLLSMSKRQALPWERYEDDRVVQTRVTASTGPLRWWRQYRAFMNRTMAHGRNYKVVDKHLRRLQRLILAQCVAGGACAGFCGVLIFVFLPIWKETVHR</sequence>
<dbReference type="OrthoDB" id="3232309at2759"/>
<dbReference type="Proteomes" id="UP000285146">
    <property type="component" value="Unassembled WGS sequence"/>
</dbReference>
<protein>
    <recommendedName>
        <fullName evidence="3">RGS domain-containing protein</fullName>
    </recommendedName>
</protein>
<proteinExistence type="predicted"/>
<feature type="region of interest" description="Disordered" evidence="1">
    <location>
        <begin position="28"/>
        <end position="49"/>
    </location>
</feature>
<reference evidence="4 5" key="1">
    <citation type="submission" date="2015-09" db="EMBL/GenBank/DDBJ databases">
        <title>Host preference determinants of Valsa canker pathogens revealed by comparative genomics.</title>
        <authorList>
            <person name="Yin Z."/>
            <person name="Huang L."/>
        </authorList>
    </citation>
    <scope>NUCLEOTIDE SEQUENCE [LARGE SCALE GENOMIC DNA]</scope>
    <source>
        <strain evidence="4 5">SXYLt</strain>
    </source>
</reference>
<evidence type="ECO:0000313" key="4">
    <source>
        <dbReference type="EMBL" id="ROV99198.1"/>
    </source>
</evidence>
<evidence type="ECO:0000256" key="1">
    <source>
        <dbReference type="SAM" id="MobiDB-lite"/>
    </source>
</evidence>
<keyword evidence="2" id="KW-0472">Membrane</keyword>
<dbReference type="PANTHER" id="PTHR39466">
    <property type="entry name" value="RGS DOMAIN-CONTAINING PROTEIN"/>
    <property type="match status" value="1"/>
</dbReference>
<name>A0A423W775_9PEZI</name>
<feature type="transmembrane region" description="Helical" evidence="2">
    <location>
        <begin position="434"/>
        <end position="460"/>
    </location>
</feature>
<keyword evidence="2" id="KW-0812">Transmembrane</keyword>
<dbReference type="STRING" id="1230097.A0A423W775"/>
<dbReference type="AlphaFoldDB" id="A0A423W775"/>
<dbReference type="SUPFAM" id="SSF48097">
    <property type="entry name" value="Regulator of G-protein signaling, RGS"/>
    <property type="match status" value="1"/>
</dbReference>
<evidence type="ECO:0000256" key="2">
    <source>
        <dbReference type="SAM" id="Phobius"/>
    </source>
</evidence>
<comment type="caution">
    <text evidence="4">The sequence shown here is derived from an EMBL/GenBank/DDBJ whole genome shotgun (WGS) entry which is preliminary data.</text>
</comment>
<dbReference type="InterPro" id="IPR016137">
    <property type="entry name" value="RGS"/>
</dbReference>
<feature type="transmembrane region" description="Helical" evidence="2">
    <location>
        <begin position="346"/>
        <end position="371"/>
    </location>
</feature>
<gene>
    <name evidence="4" type="ORF">VPNG_08202</name>
</gene>
<organism evidence="4 5">
    <name type="scientific">Cytospora leucostoma</name>
    <dbReference type="NCBI Taxonomy" id="1230097"/>
    <lineage>
        <taxon>Eukaryota</taxon>
        <taxon>Fungi</taxon>
        <taxon>Dikarya</taxon>
        <taxon>Ascomycota</taxon>
        <taxon>Pezizomycotina</taxon>
        <taxon>Sordariomycetes</taxon>
        <taxon>Sordariomycetidae</taxon>
        <taxon>Diaporthales</taxon>
        <taxon>Cytosporaceae</taxon>
        <taxon>Cytospora</taxon>
    </lineage>
</organism>
<keyword evidence="2" id="KW-1133">Transmembrane helix</keyword>
<evidence type="ECO:0000259" key="3">
    <source>
        <dbReference type="Pfam" id="PF00615"/>
    </source>
</evidence>
<dbReference type="InterPro" id="IPR036305">
    <property type="entry name" value="RGS_sf"/>
</dbReference>
<feature type="domain" description="RGS" evidence="3">
    <location>
        <begin position="232"/>
        <end position="298"/>
    </location>
</feature>
<accession>A0A423W775</accession>
<dbReference type="Pfam" id="PF00615">
    <property type="entry name" value="RGS"/>
    <property type="match status" value="1"/>
</dbReference>
<dbReference type="InterPro" id="IPR044926">
    <property type="entry name" value="RGS_subdomain_2"/>
</dbReference>
<dbReference type="InParanoid" id="A0A423W775"/>